<dbReference type="GO" id="GO:0034707">
    <property type="term" value="C:chloride channel complex"/>
    <property type="evidence" value="ECO:0007669"/>
    <property type="project" value="UniProtKB-KW"/>
</dbReference>
<evidence type="ECO:0008006" key="13">
    <source>
        <dbReference type="Google" id="ProtNLM"/>
    </source>
</evidence>
<evidence type="ECO:0000256" key="9">
    <source>
        <dbReference type="ARBA" id="ARBA00023303"/>
    </source>
</evidence>
<dbReference type="PRINTS" id="PR00762">
    <property type="entry name" value="CLCHANNEL"/>
</dbReference>
<sequence>MKIIARKNQVLIISTLILGVIVGLSSLGLILLLDGVEQLFLSFKESAADPASIAIRPIQRLMSVFIGGIIAAIIWWVLRNKFKPTVSIANALQGNQMPLGSTLIHVMTQIFYVGTGGSVGRELAPREAGAMFAQKWNHILNKIGLSLSIEDQELLIAAAAGAGFAGVYSAPITGMFFCVEILLHRITKRTVAVSLTMSIISMLIGTLVKGFEPYYLVGHQKFELIFLVIVIFTAPIFGMLGTFFRKAFKQAGRLQVKDKRILYHLPAAAFLTGLISLNFPQIMGNGRALAQFSIKANSSKLIVLLLLGALLKAIVTVLTLQTGASGGTLQPSISIGASLGAALGMALQPIFPMITIWQCALLGGCSLLAASQQAPLMALFMIIEVSHLGYSAFLPLGLGVAVSIGTSKLLLQKLDSNSIN</sequence>
<evidence type="ECO:0000313" key="11">
    <source>
        <dbReference type="EMBL" id="KRM84324.1"/>
    </source>
</evidence>
<name>A0A0R2C308_9LACO</name>
<feature type="transmembrane region" description="Helical" evidence="10">
    <location>
        <begin position="154"/>
        <end position="183"/>
    </location>
</feature>
<evidence type="ECO:0000256" key="6">
    <source>
        <dbReference type="ARBA" id="ARBA00023136"/>
    </source>
</evidence>
<dbReference type="Gene3D" id="1.10.3080.10">
    <property type="entry name" value="Clc chloride channel"/>
    <property type="match status" value="1"/>
</dbReference>
<dbReference type="GO" id="GO:0005254">
    <property type="term" value="F:chloride channel activity"/>
    <property type="evidence" value="ECO:0007669"/>
    <property type="project" value="UniProtKB-KW"/>
</dbReference>
<keyword evidence="3 10" id="KW-0812">Transmembrane</keyword>
<feature type="transmembrane region" description="Helical" evidence="10">
    <location>
        <begin position="329"/>
        <end position="347"/>
    </location>
</feature>
<evidence type="ECO:0000256" key="8">
    <source>
        <dbReference type="ARBA" id="ARBA00023214"/>
    </source>
</evidence>
<feature type="transmembrane region" description="Helical" evidence="10">
    <location>
        <begin position="389"/>
        <end position="411"/>
    </location>
</feature>
<dbReference type="InterPro" id="IPR001807">
    <property type="entry name" value="ClC"/>
</dbReference>
<evidence type="ECO:0000256" key="2">
    <source>
        <dbReference type="ARBA" id="ARBA00022448"/>
    </source>
</evidence>
<keyword evidence="4 10" id="KW-1133">Transmembrane helix</keyword>
<feature type="transmembrane region" description="Helical" evidence="10">
    <location>
        <begin position="261"/>
        <end position="280"/>
    </location>
</feature>
<proteinExistence type="predicted"/>
<dbReference type="AlphaFoldDB" id="A0A0R2C308"/>
<dbReference type="InterPro" id="IPR050368">
    <property type="entry name" value="ClC-type_chloride_channel"/>
</dbReference>
<dbReference type="SUPFAM" id="SSF81340">
    <property type="entry name" value="Clc chloride channel"/>
    <property type="match status" value="1"/>
</dbReference>
<evidence type="ECO:0000256" key="5">
    <source>
        <dbReference type="ARBA" id="ARBA00023065"/>
    </source>
</evidence>
<dbReference type="Pfam" id="PF00654">
    <property type="entry name" value="Voltage_CLC"/>
    <property type="match status" value="1"/>
</dbReference>
<evidence type="ECO:0000256" key="1">
    <source>
        <dbReference type="ARBA" id="ARBA00004141"/>
    </source>
</evidence>
<evidence type="ECO:0000256" key="7">
    <source>
        <dbReference type="ARBA" id="ARBA00023173"/>
    </source>
</evidence>
<feature type="transmembrane region" description="Helical" evidence="10">
    <location>
        <begin position="189"/>
        <end position="210"/>
    </location>
</feature>
<keyword evidence="8" id="KW-0868">Chloride</keyword>
<dbReference type="OrthoDB" id="112446at2"/>
<comment type="subcellular location">
    <subcellularLocation>
        <location evidence="1">Membrane</location>
        <topology evidence="1">Multi-pass membrane protein</topology>
    </subcellularLocation>
</comment>
<dbReference type="PATRIC" id="fig|1133569.4.peg.2207"/>
<dbReference type="PANTHER" id="PTHR43427">
    <property type="entry name" value="CHLORIDE CHANNEL PROTEIN CLC-E"/>
    <property type="match status" value="1"/>
</dbReference>
<evidence type="ECO:0000313" key="12">
    <source>
        <dbReference type="Proteomes" id="UP000051576"/>
    </source>
</evidence>
<evidence type="ECO:0000256" key="4">
    <source>
        <dbReference type="ARBA" id="ARBA00022989"/>
    </source>
</evidence>
<accession>A0A0R2C308</accession>
<keyword evidence="7" id="KW-0869">Chloride channel</keyword>
<comment type="caution">
    <text evidence="11">The sequence shown here is derived from an EMBL/GenBank/DDBJ whole genome shotgun (WGS) entry which is preliminary data.</text>
</comment>
<protein>
    <recommendedName>
        <fullName evidence="13">Chloride channel protein</fullName>
    </recommendedName>
</protein>
<evidence type="ECO:0000256" key="10">
    <source>
        <dbReference type="SAM" id="Phobius"/>
    </source>
</evidence>
<feature type="transmembrane region" description="Helical" evidence="10">
    <location>
        <begin position="12"/>
        <end position="33"/>
    </location>
</feature>
<feature type="transmembrane region" description="Helical" evidence="10">
    <location>
        <begin position="301"/>
        <end position="323"/>
    </location>
</feature>
<dbReference type="PANTHER" id="PTHR43427:SF6">
    <property type="entry name" value="CHLORIDE CHANNEL PROTEIN CLC-E"/>
    <property type="match status" value="1"/>
</dbReference>
<evidence type="ECO:0000256" key="3">
    <source>
        <dbReference type="ARBA" id="ARBA00022692"/>
    </source>
</evidence>
<dbReference type="Proteomes" id="UP000051576">
    <property type="component" value="Unassembled WGS sequence"/>
</dbReference>
<gene>
    <name evidence="11" type="ORF">FD21_GL002045</name>
</gene>
<dbReference type="RefSeq" id="WP_010581139.1">
    <property type="nucleotide sequence ID" value="NZ_AHYZ01000165.1"/>
</dbReference>
<feature type="transmembrane region" description="Helical" evidence="10">
    <location>
        <begin position="222"/>
        <end position="241"/>
    </location>
</feature>
<dbReference type="EMBL" id="AYYX01000082">
    <property type="protein sequence ID" value="KRM84324.1"/>
    <property type="molecule type" value="Genomic_DNA"/>
</dbReference>
<organism evidence="11 12">
    <name type="scientific">Liquorilactobacillus vini DSM 20605</name>
    <dbReference type="NCBI Taxonomy" id="1133569"/>
    <lineage>
        <taxon>Bacteria</taxon>
        <taxon>Bacillati</taxon>
        <taxon>Bacillota</taxon>
        <taxon>Bacilli</taxon>
        <taxon>Lactobacillales</taxon>
        <taxon>Lactobacillaceae</taxon>
        <taxon>Liquorilactobacillus</taxon>
    </lineage>
</organism>
<keyword evidence="2" id="KW-0813">Transport</keyword>
<dbReference type="eggNOG" id="COG0038">
    <property type="taxonomic scope" value="Bacteria"/>
</dbReference>
<reference evidence="11 12" key="1">
    <citation type="journal article" date="2015" name="Genome Announc.">
        <title>Expanding the biotechnology potential of lactobacilli through comparative genomics of 213 strains and associated genera.</title>
        <authorList>
            <person name="Sun Z."/>
            <person name="Harris H.M."/>
            <person name="McCann A."/>
            <person name="Guo C."/>
            <person name="Argimon S."/>
            <person name="Zhang W."/>
            <person name="Yang X."/>
            <person name="Jeffery I.B."/>
            <person name="Cooney J.C."/>
            <person name="Kagawa T.F."/>
            <person name="Liu W."/>
            <person name="Song Y."/>
            <person name="Salvetti E."/>
            <person name="Wrobel A."/>
            <person name="Rasinkangas P."/>
            <person name="Parkhill J."/>
            <person name="Rea M.C."/>
            <person name="O'Sullivan O."/>
            <person name="Ritari J."/>
            <person name="Douillard F.P."/>
            <person name="Paul Ross R."/>
            <person name="Yang R."/>
            <person name="Briner A.E."/>
            <person name="Felis G.E."/>
            <person name="de Vos W.M."/>
            <person name="Barrangou R."/>
            <person name="Klaenhammer T.R."/>
            <person name="Caufield P.W."/>
            <person name="Cui Y."/>
            <person name="Zhang H."/>
            <person name="O'Toole P.W."/>
        </authorList>
    </citation>
    <scope>NUCLEOTIDE SEQUENCE [LARGE SCALE GENOMIC DNA]</scope>
    <source>
        <strain evidence="11 12">DSM 20605</strain>
    </source>
</reference>
<dbReference type="STRING" id="1133569.FD21_GL002045"/>
<dbReference type="InterPro" id="IPR014743">
    <property type="entry name" value="Cl-channel_core"/>
</dbReference>
<keyword evidence="12" id="KW-1185">Reference proteome</keyword>
<keyword evidence="6 10" id="KW-0472">Membrane</keyword>
<keyword evidence="5" id="KW-0406">Ion transport</keyword>
<feature type="transmembrane region" description="Helical" evidence="10">
    <location>
        <begin position="58"/>
        <end position="78"/>
    </location>
</feature>
<keyword evidence="9" id="KW-0407">Ion channel</keyword>